<reference evidence="1" key="1">
    <citation type="journal article" date="2019" name="bioRxiv">
        <title>The Genome of the Zebra Mussel, Dreissena polymorpha: A Resource for Invasive Species Research.</title>
        <authorList>
            <person name="McCartney M.A."/>
            <person name="Auch B."/>
            <person name="Kono T."/>
            <person name="Mallez S."/>
            <person name="Zhang Y."/>
            <person name="Obille A."/>
            <person name="Becker A."/>
            <person name="Abrahante J.E."/>
            <person name="Garbe J."/>
            <person name="Badalamenti J.P."/>
            <person name="Herman A."/>
            <person name="Mangelson H."/>
            <person name="Liachko I."/>
            <person name="Sullivan S."/>
            <person name="Sone E.D."/>
            <person name="Koren S."/>
            <person name="Silverstein K.A.T."/>
            <person name="Beckman K.B."/>
            <person name="Gohl D.M."/>
        </authorList>
    </citation>
    <scope>NUCLEOTIDE SEQUENCE</scope>
    <source>
        <strain evidence="1">Duluth1</strain>
        <tissue evidence="1">Whole animal</tissue>
    </source>
</reference>
<evidence type="ECO:0000313" key="1">
    <source>
        <dbReference type="EMBL" id="KAH3822168.1"/>
    </source>
</evidence>
<accession>A0A9D4JVP5</accession>
<dbReference type="Proteomes" id="UP000828390">
    <property type="component" value="Unassembled WGS sequence"/>
</dbReference>
<name>A0A9D4JVP5_DREPO</name>
<comment type="caution">
    <text evidence="1">The sequence shown here is derived from an EMBL/GenBank/DDBJ whole genome shotgun (WGS) entry which is preliminary data.</text>
</comment>
<protein>
    <submittedName>
        <fullName evidence="1">Uncharacterized protein</fullName>
    </submittedName>
</protein>
<dbReference type="AlphaFoldDB" id="A0A9D4JVP5"/>
<gene>
    <name evidence="1" type="ORF">DPMN_123939</name>
</gene>
<evidence type="ECO:0000313" key="2">
    <source>
        <dbReference type="Proteomes" id="UP000828390"/>
    </source>
</evidence>
<proteinExistence type="predicted"/>
<keyword evidence="2" id="KW-1185">Reference proteome</keyword>
<reference evidence="1" key="2">
    <citation type="submission" date="2020-11" db="EMBL/GenBank/DDBJ databases">
        <authorList>
            <person name="McCartney M.A."/>
            <person name="Auch B."/>
            <person name="Kono T."/>
            <person name="Mallez S."/>
            <person name="Becker A."/>
            <person name="Gohl D.M."/>
            <person name="Silverstein K.A.T."/>
            <person name="Koren S."/>
            <person name="Bechman K.B."/>
            <person name="Herman A."/>
            <person name="Abrahante J.E."/>
            <person name="Garbe J."/>
        </authorList>
    </citation>
    <scope>NUCLEOTIDE SEQUENCE</scope>
    <source>
        <strain evidence="1">Duluth1</strain>
        <tissue evidence="1">Whole animal</tissue>
    </source>
</reference>
<dbReference type="EMBL" id="JAIWYP010000005">
    <property type="protein sequence ID" value="KAH3822168.1"/>
    <property type="molecule type" value="Genomic_DNA"/>
</dbReference>
<sequence length="75" mass="8164">MVEISTSRGVALKVSLLSYLSTHLMRLPSLCGSVVSACLPHYRCRRLLRAGCSGKNFKIMRTSTGEEGLAEPGYC</sequence>
<organism evidence="1 2">
    <name type="scientific">Dreissena polymorpha</name>
    <name type="common">Zebra mussel</name>
    <name type="synonym">Mytilus polymorpha</name>
    <dbReference type="NCBI Taxonomy" id="45954"/>
    <lineage>
        <taxon>Eukaryota</taxon>
        <taxon>Metazoa</taxon>
        <taxon>Spiralia</taxon>
        <taxon>Lophotrochozoa</taxon>
        <taxon>Mollusca</taxon>
        <taxon>Bivalvia</taxon>
        <taxon>Autobranchia</taxon>
        <taxon>Heteroconchia</taxon>
        <taxon>Euheterodonta</taxon>
        <taxon>Imparidentia</taxon>
        <taxon>Neoheterodontei</taxon>
        <taxon>Myida</taxon>
        <taxon>Dreissenoidea</taxon>
        <taxon>Dreissenidae</taxon>
        <taxon>Dreissena</taxon>
    </lineage>
</organism>